<organism evidence="2">
    <name type="scientific">marine sediment metagenome</name>
    <dbReference type="NCBI Taxonomy" id="412755"/>
    <lineage>
        <taxon>unclassified sequences</taxon>
        <taxon>metagenomes</taxon>
        <taxon>ecological metagenomes</taxon>
    </lineage>
</organism>
<comment type="caution">
    <text evidence="2">The sequence shown here is derived from an EMBL/GenBank/DDBJ whole genome shotgun (WGS) entry which is preliminary data.</text>
</comment>
<dbReference type="InterPro" id="IPR037465">
    <property type="entry name" value="YlxR"/>
</dbReference>
<dbReference type="NCBIfam" id="NF047356">
    <property type="entry name" value="RNA_bind_RnpM"/>
    <property type="match status" value="1"/>
</dbReference>
<evidence type="ECO:0000313" key="2">
    <source>
        <dbReference type="EMBL" id="GAH27088.1"/>
    </source>
</evidence>
<dbReference type="SUPFAM" id="SSF64376">
    <property type="entry name" value="YlxR-like"/>
    <property type="match status" value="1"/>
</dbReference>
<gene>
    <name evidence="2" type="ORF">S03H2_02733</name>
</gene>
<dbReference type="EMBL" id="BARU01000948">
    <property type="protein sequence ID" value="GAH27088.1"/>
    <property type="molecule type" value="Genomic_DNA"/>
</dbReference>
<feature type="domain" description="YlxR" evidence="1">
    <location>
        <begin position="10"/>
        <end position="83"/>
    </location>
</feature>
<protein>
    <recommendedName>
        <fullName evidence="1">YlxR domain-containing protein</fullName>
    </recommendedName>
</protein>
<dbReference type="PANTHER" id="PTHR34215:SF1">
    <property type="entry name" value="YLXR DOMAIN-CONTAINING PROTEIN"/>
    <property type="match status" value="1"/>
</dbReference>
<dbReference type="AlphaFoldDB" id="X1G240"/>
<dbReference type="CDD" id="cd00279">
    <property type="entry name" value="YlxR"/>
    <property type="match status" value="1"/>
</dbReference>
<evidence type="ECO:0000259" key="1">
    <source>
        <dbReference type="Pfam" id="PF04296"/>
    </source>
</evidence>
<dbReference type="InterPro" id="IPR007393">
    <property type="entry name" value="YlxR_dom"/>
</dbReference>
<dbReference type="InterPro" id="IPR035931">
    <property type="entry name" value="YlxR-like_sf"/>
</dbReference>
<proteinExistence type="predicted"/>
<dbReference type="Gene3D" id="3.30.1230.10">
    <property type="entry name" value="YlxR-like"/>
    <property type="match status" value="1"/>
</dbReference>
<reference evidence="2" key="1">
    <citation type="journal article" date="2014" name="Front. Microbiol.">
        <title>High frequency of phylogenetically diverse reductive dehalogenase-homologous genes in deep subseafloor sedimentary metagenomes.</title>
        <authorList>
            <person name="Kawai M."/>
            <person name="Futagami T."/>
            <person name="Toyoda A."/>
            <person name="Takaki Y."/>
            <person name="Nishi S."/>
            <person name="Hori S."/>
            <person name="Arai W."/>
            <person name="Tsubouchi T."/>
            <person name="Morono Y."/>
            <person name="Uchiyama I."/>
            <person name="Ito T."/>
            <person name="Fujiyama A."/>
            <person name="Inagaki F."/>
            <person name="Takami H."/>
        </authorList>
    </citation>
    <scope>NUCLEOTIDE SEQUENCE</scope>
    <source>
        <strain evidence="2">Expedition CK06-06</strain>
    </source>
</reference>
<dbReference type="Pfam" id="PF04296">
    <property type="entry name" value="YlxR"/>
    <property type="match status" value="1"/>
</dbReference>
<sequence length="94" mass="10653">MIKNLKIPVRTCIGCQCKKPKKEMIRIIRTPEGKIEIDKTGKKSGRGAYLCGNVECLDIALRKNNLNRSLKQDIPLQTLDELKKAFLKNIGENN</sequence>
<accession>X1G240</accession>
<dbReference type="PANTHER" id="PTHR34215">
    <property type="entry name" value="BLL0784 PROTEIN"/>
    <property type="match status" value="1"/>
</dbReference>
<name>X1G240_9ZZZZ</name>